<dbReference type="EMBL" id="FOVP01000013">
    <property type="protein sequence ID" value="SFO02438.1"/>
    <property type="molecule type" value="Genomic_DNA"/>
</dbReference>
<dbReference type="AlphaFoldDB" id="A0A1I5DTB9"/>
<evidence type="ECO:0000313" key="2">
    <source>
        <dbReference type="EMBL" id="SFO02438.1"/>
    </source>
</evidence>
<evidence type="ECO:0000313" key="3">
    <source>
        <dbReference type="Proteomes" id="UP000198599"/>
    </source>
</evidence>
<proteinExistence type="predicted"/>
<name>A0A1I5DTB9_9RHOB</name>
<dbReference type="RefSeq" id="WP_245736355.1">
    <property type="nucleotide sequence ID" value="NZ_FOVP01000013.1"/>
</dbReference>
<evidence type="ECO:0000259" key="1">
    <source>
        <dbReference type="Pfam" id="PF14355"/>
    </source>
</evidence>
<sequence length="275" mass="30316">MDSSEKIPSPIIGLLGEIMSETHTHAEIDRLFAYADAPDEKPEGNKVQKTVDWLRLTNKRSRKPLSVLGALLEDFLERDPSARSYFQDEAWSKTLVQNQTKIRTALTKAGLSYRAGGHIDSASASPVTSLQETVAKGGLKAIGIEMDRALKMVNDDPNAAVHYAGNILEASLKAYLQNKSIPFKDETATLSDLWPLVRSDIGLNPKDLENRDLKKIASGLNSIVDGTMYLRNKKSGAHGRTEEQTKEIALRPRHARLVVHSAHTLSMYVLECLAG</sequence>
<dbReference type="STRING" id="1005928.SAMN04487859_113103"/>
<accession>A0A1I5DTB9</accession>
<reference evidence="3" key="1">
    <citation type="submission" date="2016-10" db="EMBL/GenBank/DDBJ databases">
        <authorList>
            <person name="Varghese N."/>
            <person name="Submissions S."/>
        </authorList>
    </citation>
    <scope>NUCLEOTIDE SEQUENCE [LARGE SCALE GENOMIC DNA]</scope>
    <source>
        <strain evidence="3">DSM 28463</strain>
    </source>
</reference>
<dbReference type="InterPro" id="IPR026001">
    <property type="entry name" value="Abi-like_C"/>
</dbReference>
<gene>
    <name evidence="2" type="ORF">SAMN04487859_113103</name>
</gene>
<dbReference type="Proteomes" id="UP000198599">
    <property type="component" value="Unassembled WGS sequence"/>
</dbReference>
<keyword evidence="3" id="KW-1185">Reference proteome</keyword>
<protein>
    <submittedName>
        <fullName evidence="2">Abortive infection C-terminus</fullName>
    </submittedName>
</protein>
<feature type="domain" description="Abortive infection protein-like C-terminal" evidence="1">
    <location>
        <begin position="195"/>
        <end position="270"/>
    </location>
</feature>
<organism evidence="2 3">
    <name type="scientific">Roseovarius lutimaris</name>
    <dbReference type="NCBI Taxonomy" id="1005928"/>
    <lineage>
        <taxon>Bacteria</taxon>
        <taxon>Pseudomonadati</taxon>
        <taxon>Pseudomonadota</taxon>
        <taxon>Alphaproteobacteria</taxon>
        <taxon>Rhodobacterales</taxon>
        <taxon>Roseobacteraceae</taxon>
        <taxon>Roseovarius</taxon>
    </lineage>
</organism>
<dbReference type="Pfam" id="PF14355">
    <property type="entry name" value="Abi_C"/>
    <property type="match status" value="1"/>
</dbReference>